<keyword evidence="1" id="KW-1133">Transmembrane helix</keyword>
<dbReference type="InterPro" id="IPR039447">
    <property type="entry name" value="UreH-like_TM_dom"/>
</dbReference>
<dbReference type="AlphaFoldDB" id="A0A1F5YHV6"/>
<feature type="transmembrane region" description="Helical" evidence="1">
    <location>
        <begin position="76"/>
        <end position="103"/>
    </location>
</feature>
<dbReference type="EMBL" id="MFJB01000055">
    <property type="protein sequence ID" value="OGF99642.1"/>
    <property type="molecule type" value="Genomic_DNA"/>
</dbReference>
<evidence type="ECO:0000313" key="4">
    <source>
        <dbReference type="EMBL" id="OGF99642.1"/>
    </source>
</evidence>
<keyword evidence="1" id="KW-0812">Transmembrane</keyword>
<dbReference type="InterPro" id="IPR028096">
    <property type="entry name" value="EfeO_Cupredoxin"/>
</dbReference>
<comment type="caution">
    <text evidence="4">The sequence shown here is derived from an EMBL/GenBank/DDBJ whole genome shotgun (WGS) entry which is preliminary data.</text>
</comment>
<feature type="transmembrane region" description="Helical" evidence="1">
    <location>
        <begin position="156"/>
        <end position="179"/>
    </location>
</feature>
<reference evidence="4 5" key="1">
    <citation type="journal article" date="2016" name="Nat. Commun.">
        <title>Thousands of microbial genomes shed light on interconnected biogeochemical processes in an aquifer system.</title>
        <authorList>
            <person name="Anantharaman K."/>
            <person name="Brown C.T."/>
            <person name="Hug L.A."/>
            <person name="Sharon I."/>
            <person name="Castelle C.J."/>
            <person name="Probst A.J."/>
            <person name="Thomas B.C."/>
            <person name="Singh A."/>
            <person name="Wilkins M.J."/>
            <person name="Karaoz U."/>
            <person name="Brodie E.L."/>
            <person name="Williams K.H."/>
            <person name="Hubbard S.S."/>
            <person name="Banfield J.F."/>
        </authorList>
    </citation>
    <scope>NUCLEOTIDE SEQUENCE [LARGE SCALE GENOMIC DNA]</scope>
</reference>
<evidence type="ECO:0000259" key="3">
    <source>
        <dbReference type="Pfam" id="PF13473"/>
    </source>
</evidence>
<dbReference type="PANTHER" id="PTHR42208:SF1">
    <property type="entry name" value="HEAVY METAL TRANSPORTER"/>
    <property type="match status" value="1"/>
</dbReference>
<evidence type="ECO:0000259" key="2">
    <source>
        <dbReference type="Pfam" id="PF13386"/>
    </source>
</evidence>
<evidence type="ECO:0008006" key="6">
    <source>
        <dbReference type="Google" id="ProtNLM"/>
    </source>
</evidence>
<proteinExistence type="predicted"/>
<dbReference type="InterPro" id="IPR008972">
    <property type="entry name" value="Cupredoxin"/>
</dbReference>
<evidence type="ECO:0000313" key="5">
    <source>
        <dbReference type="Proteomes" id="UP000177396"/>
    </source>
</evidence>
<dbReference type="Gene3D" id="2.60.40.420">
    <property type="entry name" value="Cupredoxins - blue copper proteins"/>
    <property type="match status" value="1"/>
</dbReference>
<dbReference type="Pfam" id="PF13473">
    <property type="entry name" value="Cupredoxin_1"/>
    <property type="match status" value="1"/>
</dbReference>
<gene>
    <name evidence="4" type="ORF">A2153_03730</name>
</gene>
<dbReference type="PANTHER" id="PTHR42208">
    <property type="entry name" value="HEAVY METAL TRANSPORTER-RELATED"/>
    <property type="match status" value="1"/>
</dbReference>
<feature type="transmembrane region" description="Helical" evidence="1">
    <location>
        <begin position="40"/>
        <end position="64"/>
    </location>
</feature>
<accession>A0A1F5YHV6</accession>
<evidence type="ECO:0000256" key="1">
    <source>
        <dbReference type="SAM" id="Phobius"/>
    </source>
</evidence>
<protein>
    <recommendedName>
        <fullName evidence="6">Urease accessory protein UreH-like transmembrane domain-containing protein</fullName>
    </recommendedName>
</protein>
<dbReference type="SUPFAM" id="SSF49503">
    <property type="entry name" value="Cupredoxins"/>
    <property type="match status" value="1"/>
</dbReference>
<feature type="domain" description="EfeO-type cupredoxin-like" evidence="3">
    <location>
        <begin position="241"/>
        <end position="332"/>
    </location>
</feature>
<feature type="domain" description="Urease accessory protein UreH-like transmembrane" evidence="2">
    <location>
        <begin position="5"/>
        <end position="204"/>
    </location>
</feature>
<feature type="transmembrane region" description="Helical" evidence="1">
    <location>
        <begin position="124"/>
        <end position="150"/>
    </location>
</feature>
<name>A0A1F5YHV6_9BACT</name>
<dbReference type="Proteomes" id="UP000177396">
    <property type="component" value="Unassembled WGS sequence"/>
</dbReference>
<keyword evidence="1" id="KW-0472">Membrane</keyword>
<dbReference type="Pfam" id="PF13386">
    <property type="entry name" value="DsbD_2"/>
    <property type="match status" value="1"/>
</dbReference>
<organism evidence="4 5">
    <name type="scientific">Candidatus Gottesmanbacteria bacterium RBG_16_38_7b</name>
    <dbReference type="NCBI Taxonomy" id="1798372"/>
    <lineage>
        <taxon>Bacteria</taxon>
        <taxon>Candidatus Gottesmaniibacteriota</taxon>
    </lineage>
</organism>
<sequence>MDIYAIFLTGLLTGGLTCMAVQGVLLTATLAQREQEGHSLLPILSFLIAKIFAYTILGFFLGLLGSFFHLSITTQVILHIAIAVFMIGTALNILQVHPLFRYFVLTPPRFLLRSIRNQTKKKDIFAPGLVGAFTIFIPCGTTQAMMALALGTGNPFSSAAILFSFTLGTVPLFFLLGFLATRLNSIFEFAFMKVAAFAIIILAVFNFNNAVSLSGSKFTLQYVWRDFACTALSVCPTDVLAQAANQPVQEATINFTPDGYFPQLITVPKSSQVKINLVNSQADGCLQAFTIPRLNIQKIVRQGTTDTISFQAPDTPQDIRFTCSMGMYDGIIRVVES</sequence>
<feature type="transmembrane region" description="Helical" evidence="1">
    <location>
        <begin position="186"/>
        <end position="207"/>
    </location>
</feature>
<feature type="transmembrane region" description="Helical" evidence="1">
    <location>
        <begin position="6"/>
        <end position="28"/>
    </location>
</feature>